<organism evidence="2 3">
    <name type="scientific">SAR86 cluster bacterium</name>
    <dbReference type="NCBI Taxonomy" id="2030880"/>
    <lineage>
        <taxon>Bacteria</taxon>
        <taxon>Pseudomonadati</taxon>
        <taxon>Pseudomonadota</taxon>
        <taxon>Gammaproteobacteria</taxon>
        <taxon>SAR86 cluster</taxon>
    </lineage>
</organism>
<gene>
    <name evidence="2" type="ORF">HQ497_11300</name>
</gene>
<dbReference type="SUPFAM" id="SSF53335">
    <property type="entry name" value="S-adenosyl-L-methionine-dependent methyltransferases"/>
    <property type="match status" value="1"/>
</dbReference>
<evidence type="ECO:0000313" key="2">
    <source>
        <dbReference type="EMBL" id="NQV65938.1"/>
    </source>
</evidence>
<dbReference type="InterPro" id="IPR029063">
    <property type="entry name" value="SAM-dependent_MTases_sf"/>
</dbReference>
<protein>
    <submittedName>
        <fullName evidence="2">Methyltransferase domain-containing protein</fullName>
    </submittedName>
</protein>
<dbReference type="PANTHER" id="PTHR43036:SF2">
    <property type="entry name" value="OS04G0481300 PROTEIN"/>
    <property type="match status" value="1"/>
</dbReference>
<feature type="domain" description="Methyltransferase type 11" evidence="1">
    <location>
        <begin position="94"/>
        <end position="144"/>
    </location>
</feature>
<dbReference type="GO" id="GO:0032259">
    <property type="term" value="P:methylation"/>
    <property type="evidence" value="ECO:0007669"/>
    <property type="project" value="UniProtKB-KW"/>
</dbReference>
<accession>A0A973A9M4</accession>
<feature type="non-terminal residue" evidence="2">
    <location>
        <position position="148"/>
    </location>
</feature>
<name>A0A973A9M4_9GAMM</name>
<dbReference type="EMBL" id="JABMOJ010000428">
    <property type="protein sequence ID" value="NQV65938.1"/>
    <property type="molecule type" value="Genomic_DNA"/>
</dbReference>
<sequence>MNTAFPEQFFQRQDESADENFYSQPRFVTHIDDATISSLTEFYREQIAPGSRVLDLMSSWISHLPEGVGYAHVSGLGMNAAELEANPRLNHYCVQDLNITPTLPFADNSFDAVLIAVSIQYLVKPVDIMTEINRCLITGGQCIVAMSH</sequence>
<dbReference type="Gene3D" id="3.40.50.150">
    <property type="entry name" value="Vaccinia Virus protein VP39"/>
    <property type="match status" value="1"/>
</dbReference>
<keyword evidence="2" id="KW-0489">Methyltransferase</keyword>
<dbReference type="PANTHER" id="PTHR43036">
    <property type="entry name" value="OSJNBB0011N17.9 PROTEIN"/>
    <property type="match status" value="1"/>
</dbReference>
<dbReference type="InterPro" id="IPR013216">
    <property type="entry name" value="Methyltransf_11"/>
</dbReference>
<dbReference type="Proteomes" id="UP000754644">
    <property type="component" value="Unassembled WGS sequence"/>
</dbReference>
<comment type="caution">
    <text evidence="2">The sequence shown here is derived from an EMBL/GenBank/DDBJ whole genome shotgun (WGS) entry which is preliminary data.</text>
</comment>
<dbReference type="Pfam" id="PF08241">
    <property type="entry name" value="Methyltransf_11"/>
    <property type="match status" value="1"/>
</dbReference>
<evidence type="ECO:0000313" key="3">
    <source>
        <dbReference type="Proteomes" id="UP000754644"/>
    </source>
</evidence>
<keyword evidence="2" id="KW-0808">Transferase</keyword>
<dbReference type="AlphaFoldDB" id="A0A973A9M4"/>
<evidence type="ECO:0000259" key="1">
    <source>
        <dbReference type="Pfam" id="PF08241"/>
    </source>
</evidence>
<proteinExistence type="predicted"/>
<reference evidence="2" key="1">
    <citation type="submission" date="2020-05" db="EMBL/GenBank/DDBJ databases">
        <title>Sulfur intermediates as new biogeochemical hubs in an aquatic model microbial ecosystem.</title>
        <authorList>
            <person name="Vigneron A."/>
        </authorList>
    </citation>
    <scope>NUCLEOTIDE SEQUENCE</scope>
    <source>
        <strain evidence="2">Bin.250</strain>
    </source>
</reference>
<dbReference type="GO" id="GO:0008757">
    <property type="term" value="F:S-adenosylmethionine-dependent methyltransferase activity"/>
    <property type="evidence" value="ECO:0007669"/>
    <property type="project" value="InterPro"/>
</dbReference>